<keyword evidence="1" id="KW-0472">Membrane</keyword>
<proteinExistence type="predicted"/>
<name>A0A1I7WC28_HETBA</name>
<reference evidence="3" key="1">
    <citation type="submission" date="2016-11" db="UniProtKB">
        <authorList>
            <consortium name="WormBaseParasite"/>
        </authorList>
    </citation>
    <scope>IDENTIFICATION</scope>
</reference>
<protein>
    <submittedName>
        <fullName evidence="3">DEAD domain-containing protein</fullName>
    </submittedName>
</protein>
<dbReference type="AlphaFoldDB" id="A0A1I7WC28"/>
<keyword evidence="1" id="KW-0812">Transmembrane</keyword>
<feature type="transmembrane region" description="Helical" evidence="1">
    <location>
        <begin position="106"/>
        <end position="133"/>
    </location>
</feature>
<organism evidence="2 3">
    <name type="scientific">Heterorhabditis bacteriophora</name>
    <name type="common">Entomopathogenic nematode worm</name>
    <dbReference type="NCBI Taxonomy" id="37862"/>
    <lineage>
        <taxon>Eukaryota</taxon>
        <taxon>Metazoa</taxon>
        <taxon>Ecdysozoa</taxon>
        <taxon>Nematoda</taxon>
        <taxon>Chromadorea</taxon>
        <taxon>Rhabditida</taxon>
        <taxon>Rhabditina</taxon>
        <taxon>Rhabditomorpha</taxon>
        <taxon>Strongyloidea</taxon>
        <taxon>Heterorhabditidae</taxon>
        <taxon>Heterorhabditis</taxon>
    </lineage>
</organism>
<accession>A0A1I7WC28</accession>
<evidence type="ECO:0000256" key="1">
    <source>
        <dbReference type="SAM" id="Phobius"/>
    </source>
</evidence>
<evidence type="ECO:0000313" key="2">
    <source>
        <dbReference type="Proteomes" id="UP000095283"/>
    </source>
</evidence>
<dbReference type="WBParaSite" id="Hba_02236">
    <property type="protein sequence ID" value="Hba_02236"/>
    <property type="gene ID" value="Hba_02236"/>
</dbReference>
<dbReference type="Proteomes" id="UP000095283">
    <property type="component" value="Unplaced"/>
</dbReference>
<keyword evidence="2" id="KW-1185">Reference proteome</keyword>
<sequence length="135" mass="15794">MDYFKNHHAAETGSGKTGAFSLPLTQIVWEIRRDELENMTQCKKNSGNYYHVIVKMLYISVKPSWQHKLWLKSHKFKGPLLDSFCIIHQQKRIQESTIMKLKSLEMAYVVGTLNLGLLLNYFVVEIFIISFNIRN</sequence>
<keyword evidence="1" id="KW-1133">Transmembrane helix</keyword>
<evidence type="ECO:0000313" key="3">
    <source>
        <dbReference type="WBParaSite" id="Hba_02236"/>
    </source>
</evidence>